<protein>
    <submittedName>
        <fullName evidence="5">ABC transporter substrate-binding protein</fullName>
    </submittedName>
</protein>
<keyword evidence="6" id="KW-1185">Reference proteome</keyword>
<dbReference type="Proteomes" id="UP000727490">
    <property type="component" value="Unassembled WGS sequence"/>
</dbReference>
<dbReference type="PANTHER" id="PTHR30024">
    <property type="entry name" value="ALIPHATIC SULFONATES-BINDING PROTEIN-RELATED"/>
    <property type="match status" value="1"/>
</dbReference>
<comment type="similarity">
    <text evidence="2">Belongs to the bacterial solute-binding protein SsuA/TauA family.</text>
</comment>
<keyword evidence="3" id="KW-0732">Signal</keyword>
<name>A0A951IZ50_9BACT</name>
<comment type="subcellular location">
    <subcellularLocation>
        <location evidence="1">Periplasm</location>
    </subcellularLocation>
</comment>
<dbReference type="RefSeq" id="WP_219289089.1">
    <property type="nucleotide sequence ID" value="NZ_RPHB01000004.1"/>
</dbReference>
<evidence type="ECO:0000313" key="5">
    <source>
        <dbReference type="EMBL" id="MBW3468188.1"/>
    </source>
</evidence>
<gene>
    <name evidence="5" type="ORF">EGN73_10225</name>
</gene>
<dbReference type="GO" id="GO:0042597">
    <property type="term" value="C:periplasmic space"/>
    <property type="evidence" value="ECO:0007669"/>
    <property type="project" value="UniProtKB-SubCell"/>
</dbReference>
<dbReference type="AlphaFoldDB" id="A0A951IZ50"/>
<organism evidence="5 6">
    <name type="scientific">Arthrospiribacter ruber</name>
    <dbReference type="NCBI Taxonomy" id="2487934"/>
    <lineage>
        <taxon>Bacteria</taxon>
        <taxon>Pseudomonadati</taxon>
        <taxon>Bacteroidota</taxon>
        <taxon>Cytophagia</taxon>
        <taxon>Cytophagales</taxon>
        <taxon>Cyclobacteriaceae</taxon>
        <taxon>Arthrospiribacter</taxon>
    </lineage>
</organism>
<evidence type="ECO:0000313" key="6">
    <source>
        <dbReference type="Proteomes" id="UP000727490"/>
    </source>
</evidence>
<proteinExistence type="inferred from homology"/>
<comment type="caution">
    <text evidence="5">The sequence shown here is derived from an EMBL/GenBank/DDBJ whole genome shotgun (WGS) entry which is preliminary data.</text>
</comment>
<dbReference type="InterPro" id="IPR054364">
    <property type="entry name" value="Ca3427-like_PBP2"/>
</dbReference>
<evidence type="ECO:0000256" key="2">
    <source>
        <dbReference type="ARBA" id="ARBA00010742"/>
    </source>
</evidence>
<evidence type="ECO:0000259" key="4">
    <source>
        <dbReference type="Pfam" id="PF22384"/>
    </source>
</evidence>
<dbReference type="Pfam" id="PF22384">
    <property type="entry name" value="PBP2_Ca3427_like"/>
    <property type="match status" value="1"/>
</dbReference>
<accession>A0A951IZ50</accession>
<reference evidence="5 6" key="1">
    <citation type="journal article" date="2020" name="Syst. Appl. Microbiol.">
        <title>Arthrospiribacter ruber gen. nov., sp. nov., a novel bacterium isolated from Arthrospira cultures.</title>
        <authorList>
            <person name="Waleron M."/>
            <person name="Misztak A."/>
            <person name="Waleron M.M."/>
            <person name="Furmaniak M."/>
            <person name="Mrozik A."/>
            <person name="Waleron K."/>
        </authorList>
    </citation>
    <scope>NUCLEOTIDE SEQUENCE [LARGE SCALE GENOMIC DNA]</scope>
    <source>
        <strain evidence="5 6">DPMB0001</strain>
    </source>
</reference>
<dbReference type="PANTHER" id="PTHR30024:SF47">
    <property type="entry name" value="TAURINE-BINDING PERIPLASMIC PROTEIN"/>
    <property type="match status" value="1"/>
</dbReference>
<evidence type="ECO:0000256" key="3">
    <source>
        <dbReference type="ARBA" id="ARBA00022729"/>
    </source>
</evidence>
<sequence length="290" mass="32973">MKKITITGVPEHFNFPWLETIKSQPFQKEGIVLEWINEPRGSGAMNKALREGSTDIAIVLTESFVKDRIEGNGAKIIGIHVATPLIWGIHTSALSPVNSLNELSDSPFLISRLGSGSHLMAYVLADREVWQMDESKFEIIENLEGAKKAFQSPEKKAFLWEKYTTKPLVDKGLFIRVGEVPTPWPCFVIAATERIRKEAPKIIQKLTRLVYQKSKSLMLNHEETQSVLSKTYGIKEEDINEWLTQTKWQVDCSVIKNDLTKTMEILKGLRLIKKTVAEEYLVDETFVDLI</sequence>
<feature type="domain" description="Ca3427-like PBP 2" evidence="4">
    <location>
        <begin position="106"/>
        <end position="180"/>
    </location>
</feature>
<dbReference type="EMBL" id="RPHB01000004">
    <property type="protein sequence ID" value="MBW3468188.1"/>
    <property type="molecule type" value="Genomic_DNA"/>
</dbReference>
<evidence type="ECO:0000256" key="1">
    <source>
        <dbReference type="ARBA" id="ARBA00004418"/>
    </source>
</evidence>